<keyword evidence="1" id="KW-0812">Transmembrane</keyword>
<sequence length="49" mass="5475">GVWIFGFLQVPQIIVLTIVLTVWILNFGLPGLAGSYYVLRYKKAKHAVA</sequence>
<feature type="non-terminal residue" evidence="2">
    <location>
        <position position="1"/>
    </location>
</feature>
<organism evidence="2 3">
    <name type="scientific">Salinimicrobium oceani</name>
    <dbReference type="NCBI Taxonomy" id="2722702"/>
    <lineage>
        <taxon>Bacteria</taxon>
        <taxon>Pseudomonadati</taxon>
        <taxon>Bacteroidota</taxon>
        <taxon>Flavobacteriia</taxon>
        <taxon>Flavobacteriales</taxon>
        <taxon>Flavobacteriaceae</taxon>
        <taxon>Salinimicrobium</taxon>
    </lineage>
</organism>
<keyword evidence="1" id="KW-0472">Membrane</keyword>
<dbReference type="Proteomes" id="UP000703674">
    <property type="component" value="Unassembled WGS sequence"/>
</dbReference>
<comment type="caution">
    <text evidence="2">The sequence shown here is derived from an EMBL/GenBank/DDBJ whole genome shotgun (WGS) entry which is preliminary data.</text>
</comment>
<keyword evidence="3" id="KW-1185">Reference proteome</keyword>
<gene>
    <name evidence="2" type="ORF">HC175_22395</name>
</gene>
<name>A0ABX1D5E1_9FLAO</name>
<dbReference type="EMBL" id="JAAVJR010001404">
    <property type="protein sequence ID" value="NJW55668.1"/>
    <property type="molecule type" value="Genomic_DNA"/>
</dbReference>
<evidence type="ECO:0008006" key="4">
    <source>
        <dbReference type="Google" id="ProtNLM"/>
    </source>
</evidence>
<evidence type="ECO:0000256" key="1">
    <source>
        <dbReference type="SAM" id="Phobius"/>
    </source>
</evidence>
<accession>A0ABX1D5E1</accession>
<protein>
    <recommendedName>
        <fullName evidence="4">DUF4396 domain-containing protein</fullName>
    </recommendedName>
</protein>
<evidence type="ECO:0000313" key="2">
    <source>
        <dbReference type="EMBL" id="NJW55668.1"/>
    </source>
</evidence>
<keyword evidence="1" id="KW-1133">Transmembrane helix</keyword>
<evidence type="ECO:0000313" key="3">
    <source>
        <dbReference type="Proteomes" id="UP000703674"/>
    </source>
</evidence>
<reference evidence="2 3" key="1">
    <citation type="submission" date="2020-03" db="EMBL/GenBank/DDBJ databases">
        <title>Salinimicrobium sp. nov, isolated from SCS.</title>
        <authorList>
            <person name="Cao W.R."/>
        </authorList>
    </citation>
    <scope>NUCLEOTIDE SEQUENCE [LARGE SCALE GENOMIC DNA]</scope>
    <source>
        <strain evidence="3">J15B91</strain>
    </source>
</reference>
<proteinExistence type="predicted"/>
<feature type="transmembrane region" description="Helical" evidence="1">
    <location>
        <begin position="13"/>
        <end position="39"/>
    </location>
</feature>